<gene>
    <name evidence="2" type="ORF">B9Z19DRAFT_1094136</name>
</gene>
<feature type="compositionally biased region" description="Basic and acidic residues" evidence="1">
    <location>
        <begin position="200"/>
        <end position="209"/>
    </location>
</feature>
<dbReference type="InterPro" id="IPR006886">
    <property type="entry name" value="RNA_pol_III_Rpc5"/>
</dbReference>
<dbReference type="Pfam" id="PF04801">
    <property type="entry name" value="RPC5"/>
    <property type="match status" value="2"/>
</dbReference>
<dbReference type="OrthoDB" id="340681at2759"/>
<feature type="compositionally biased region" description="Pro residues" evidence="1">
    <location>
        <begin position="83"/>
        <end position="116"/>
    </location>
</feature>
<evidence type="ECO:0008006" key="4">
    <source>
        <dbReference type="Google" id="ProtNLM"/>
    </source>
</evidence>
<protein>
    <recommendedName>
        <fullName evidence="4">Sin-like protein conserved region-domain-containing protein</fullName>
    </recommendedName>
</protein>
<proteinExistence type="predicted"/>
<name>A0A2T6ZEG2_TUBBO</name>
<dbReference type="STRING" id="42251.A0A2T6ZEG2"/>
<evidence type="ECO:0000313" key="2">
    <source>
        <dbReference type="EMBL" id="PUU73880.1"/>
    </source>
</evidence>
<dbReference type="AlphaFoldDB" id="A0A2T6ZEG2"/>
<dbReference type="Proteomes" id="UP000244722">
    <property type="component" value="Unassembled WGS sequence"/>
</dbReference>
<accession>A0A2T6ZEG2</accession>
<feature type="compositionally biased region" description="Pro residues" evidence="1">
    <location>
        <begin position="40"/>
        <end position="50"/>
    </location>
</feature>
<feature type="compositionally biased region" description="Low complexity" evidence="1">
    <location>
        <begin position="210"/>
        <end position="226"/>
    </location>
</feature>
<sequence length="432" mass="46874">MPPKRKPNKSAARSRPAAAATEPEEPAQPTEAAAAVPTETAPPPPPPPPNSSENPLFLPGFSDSSSDDDNDNGSNSGSVEIILPPPPPANPPPPPQPVPKPTIAQPPPPPPPPPPPRNEDDDTSGGEDTTEEDPVVQTYDIQITTSQLRDLYIFQYPVRSREQPYTKARNACPVEARFKPKSGLVEVDIPVNVQVNYDEEKGRAEKEAGKAQNRGESGGSSSRGVSVGSGVGGKRRRILRGEGDDEEEEAEEEDLMYMDLAAAVKAGRVLNRQTLGSKIQPDGTKYMAGVFKNDKLFLTPITSTLQLRPQFHHIDTQIDLERAANKALHPVKQEARAIQLSVKNSEDPSSQLSSSMKAVRLAEEENWTKLHWVDQDTDDAWVVYEDVCLAGEAAGEEGKVKDELLKCVTTKKEYVEWLSAGKPIVKKEGGGK</sequence>
<dbReference type="PANTHER" id="PTHR12069:SF0">
    <property type="entry name" value="DNA-DIRECTED RNA POLYMERASE III SUBUNIT RPC5"/>
    <property type="match status" value="1"/>
</dbReference>
<evidence type="ECO:0000313" key="3">
    <source>
        <dbReference type="Proteomes" id="UP000244722"/>
    </source>
</evidence>
<dbReference type="EMBL" id="NESQ01000336">
    <property type="protein sequence ID" value="PUU73880.1"/>
    <property type="molecule type" value="Genomic_DNA"/>
</dbReference>
<dbReference type="PANTHER" id="PTHR12069">
    <property type="entry name" value="DNA-DIRECTED RNA POLYMERASES III 80 KDA POLYPEPTIDE RNA POLYMERASE III SUBUNIT 5"/>
    <property type="match status" value="1"/>
</dbReference>
<reference evidence="2 3" key="1">
    <citation type="submission" date="2017-04" db="EMBL/GenBank/DDBJ databases">
        <title>Draft genome sequence of Tuber borchii Vittad., a whitish edible truffle.</title>
        <authorList>
            <consortium name="DOE Joint Genome Institute"/>
            <person name="Murat C."/>
            <person name="Kuo A."/>
            <person name="Barry K.W."/>
            <person name="Clum A."/>
            <person name="Dockter R.B."/>
            <person name="Fauchery L."/>
            <person name="Iotti M."/>
            <person name="Kohler A."/>
            <person name="Labutti K."/>
            <person name="Lindquist E.A."/>
            <person name="Lipzen A."/>
            <person name="Ohm R.A."/>
            <person name="Wang M."/>
            <person name="Grigoriev I.V."/>
            <person name="Zambonelli A."/>
            <person name="Martin F.M."/>
        </authorList>
    </citation>
    <scope>NUCLEOTIDE SEQUENCE [LARGE SCALE GENOMIC DNA]</scope>
    <source>
        <strain evidence="2 3">Tbo3840</strain>
    </source>
</reference>
<dbReference type="SUPFAM" id="SSF101447">
    <property type="entry name" value="Formin homology 2 domain (FH2 domain)"/>
    <property type="match status" value="1"/>
</dbReference>
<dbReference type="GO" id="GO:0042797">
    <property type="term" value="P:tRNA transcription by RNA polymerase III"/>
    <property type="evidence" value="ECO:0007669"/>
    <property type="project" value="TreeGrafter"/>
</dbReference>
<comment type="caution">
    <text evidence="2">The sequence shown here is derived from an EMBL/GenBank/DDBJ whole genome shotgun (WGS) entry which is preliminary data.</text>
</comment>
<feature type="region of interest" description="Disordered" evidence="1">
    <location>
        <begin position="200"/>
        <end position="251"/>
    </location>
</feature>
<keyword evidence="3" id="KW-1185">Reference proteome</keyword>
<evidence type="ECO:0000256" key="1">
    <source>
        <dbReference type="SAM" id="MobiDB-lite"/>
    </source>
</evidence>
<organism evidence="2 3">
    <name type="scientific">Tuber borchii</name>
    <name type="common">White truffle</name>
    <dbReference type="NCBI Taxonomy" id="42251"/>
    <lineage>
        <taxon>Eukaryota</taxon>
        <taxon>Fungi</taxon>
        <taxon>Dikarya</taxon>
        <taxon>Ascomycota</taxon>
        <taxon>Pezizomycotina</taxon>
        <taxon>Pezizomycetes</taxon>
        <taxon>Pezizales</taxon>
        <taxon>Tuberaceae</taxon>
        <taxon>Tuber</taxon>
    </lineage>
</organism>
<feature type="compositionally biased region" description="Acidic residues" evidence="1">
    <location>
        <begin position="119"/>
        <end position="134"/>
    </location>
</feature>
<feature type="compositionally biased region" description="Low complexity" evidence="1">
    <location>
        <begin position="16"/>
        <end position="39"/>
    </location>
</feature>
<dbReference type="GO" id="GO:0005666">
    <property type="term" value="C:RNA polymerase III complex"/>
    <property type="evidence" value="ECO:0007669"/>
    <property type="project" value="TreeGrafter"/>
</dbReference>
<feature type="region of interest" description="Disordered" evidence="1">
    <location>
        <begin position="1"/>
        <end position="141"/>
    </location>
</feature>